<evidence type="ECO:0000313" key="1">
    <source>
        <dbReference type="EMBL" id="KAI9910925.1"/>
    </source>
</evidence>
<dbReference type="Proteomes" id="UP001163321">
    <property type="component" value="Chromosome 6"/>
</dbReference>
<reference evidence="1 2" key="1">
    <citation type="journal article" date="2022" name="bioRxiv">
        <title>The genome of the oomycete Peronosclerospora sorghi, a cosmopolitan pathogen of maize and sorghum, is inflated with dispersed pseudogenes.</title>
        <authorList>
            <person name="Fletcher K."/>
            <person name="Martin F."/>
            <person name="Isakeit T."/>
            <person name="Cavanaugh K."/>
            <person name="Magill C."/>
            <person name="Michelmore R."/>
        </authorList>
    </citation>
    <scope>NUCLEOTIDE SEQUENCE [LARGE SCALE GENOMIC DNA]</scope>
    <source>
        <strain evidence="1">P6</strain>
    </source>
</reference>
<accession>A0ACC0VYC3</accession>
<organism evidence="1 2">
    <name type="scientific">Peronosclerospora sorghi</name>
    <dbReference type="NCBI Taxonomy" id="230839"/>
    <lineage>
        <taxon>Eukaryota</taxon>
        <taxon>Sar</taxon>
        <taxon>Stramenopiles</taxon>
        <taxon>Oomycota</taxon>
        <taxon>Peronosporomycetes</taxon>
        <taxon>Peronosporales</taxon>
        <taxon>Peronosporaceae</taxon>
        <taxon>Peronosclerospora</taxon>
    </lineage>
</organism>
<dbReference type="EMBL" id="CM047585">
    <property type="protein sequence ID" value="KAI9910925.1"/>
    <property type="molecule type" value="Genomic_DNA"/>
</dbReference>
<gene>
    <name evidence="1" type="ORF">PsorP6_011109</name>
</gene>
<sequence length="452" mass="50432">MKKCTLVENAIPNHIRVTKERAQELNETADALIAETLHAYEGFVANGRQLPSDRWKHVKSRENMRVYRSRHSGKKQELYDQAPDDKAPRRPKLLSPRAMEEHRRQAAADGKPDAFDDPLHDDDDDDDARYPIDSFSSGTDPPSFSLWEESTLAKVKPSHVPLIVAIGQIEGSLADVAFGCLAHTRDTWLVRDSYLPNSVVDARKILGTLQTPSDADPFRAMTIKWGTVDYSVFMTRRDYIMLESQGMAFDSDGERVFYHLSHCIDLAECPTLDASHNVLRMRFSMCYISRQLNAETVEMFGRGFVDLRGGLIEHVGVLLVASQITSAPWIVECATMKKMAYLMAWHRRRETSSCDSTTTTTSSPCGVCSKAASKLGSLLASPSGCALCRRIMCSKCSVQKKMTVHNEAQDLTQQSFVVCLICVLQAKNLSAWKVARAARTTTSCERTKLVGA</sequence>
<keyword evidence="2" id="KW-1185">Reference proteome</keyword>
<evidence type="ECO:0000313" key="2">
    <source>
        <dbReference type="Proteomes" id="UP001163321"/>
    </source>
</evidence>
<comment type="caution">
    <text evidence="1">The sequence shown here is derived from an EMBL/GenBank/DDBJ whole genome shotgun (WGS) entry which is preliminary data.</text>
</comment>
<protein>
    <submittedName>
        <fullName evidence="1">Uncharacterized protein</fullName>
    </submittedName>
</protein>
<name>A0ACC0VYC3_9STRA</name>
<proteinExistence type="predicted"/>